<feature type="compositionally biased region" description="Basic and acidic residues" evidence="1">
    <location>
        <begin position="9"/>
        <end position="18"/>
    </location>
</feature>
<proteinExistence type="predicted"/>
<evidence type="ECO:0000313" key="3">
    <source>
        <dbReference type="Proteomes" id="UP001363622"/>
    </source>
</evidence>
<protein>
    <submittedName>
        <fullName evidence="2">Uncharacterized protein</fullName>
    </submittedName>
</protein>
<keyword evidence="3" id="KW-1185">Reference proteome</keyword>
<feature type="region of interest" description="Disordered" evidence="1">
    <location>
        <begin position="1"/>
        <end position="33"/>
    </location>
</feature>
<organism evidence="2 3">
    <name type="scientific">Phyllosticta citriasiana</name>
    <dbReference type="NCBI Taxonomy" id="595635"/>
    <lineage>
        <taxon>Eukaryota</taxon>
        <taxon>Fungi</taxon>
        <taxon>Dikarya</taxon>
        <taxon>Ascomycota</taxon>
        <taxon>Pezizomycotina</taxon>
        <taxon>Dothideomycetes</taxon>
        <taxon>Dothideomycetes incertae sedis</taxon>
        <taxon>Botryosphaeriales</taxon>
        <taxon>Phyllostictaceae</taxon>
        <taxon>Phyllosticta</taxon>
    </lineage>
</organism>
<name>A0ABR1KHU4_9PEZI</name>
<evidence type="ECO:0000256" key="1">
    <source>
        <dbReference type="SAM" id="MobiDB-lite"/>
    </source>
</evidence>
<sequence length="299" mass="32660">MAMTPVRGEGNDGYRTSDGEMESGGTRAQGKVIQRSRWVASSHIVAPAEVEKPCMQGSSLLGSKRGLSTRGTLTRCQFAPCSRAHGIKPTEAPTEPLHAVMKFKSSTSRSELSSPRIRRAAEIASILRAECMSLLAVHRWQFTSFPQAKDDCLTTCNRLRDTRPIRSKAIQSGRVCNLINHWSCLVDQPHLLQYRTASTRKTARACESIEVERVPDAVKVGQAIGAREAILCGGQRPRENKATASTYERQIGTGTAIRTCIDDCVCDVDCGVEVCGWLDVKDAASNQMELVSAQKPPDI</sequence>
<dbReference type="EMBL" id="JBBPHU010000009">
    <property type="protein sequence ID" value="KAK7513810.1"/>
    <property type="molecule type" value="Genomic_DNA"/>
</dbReference>
<reference evidence="2 3" key="1">
    <citation type="submission" date="2024-04" db="EMBL/GenBank/DDBJ databases">
        <title>Phyllosticta paracitricarpa is synonymous to the EU quarantine fungus P. citricarpa based on phylogenomic analyses.</title>
        <authorList>
            <consortium name="Lawrence Berkeley National Laboratory"/>
            <person name="Van Ingen-Buijs V.A."/>
            <person name="Van Westerhoven A.C."/>
            <person name="Haridas S."/>
            <person name="Skiadas P."/>
            <person name="Martin F."/>
            <person name="Groenewald J.Z."/>
            <person name="Crous P.W."/>
            <person name="Seidl M.F."/>
        </authorList>
    </citation>
    <scope>NUCLEOTIDE SEQUENCE [LARGE SCALE GENOMIC DNA]</scope>
    <source>
        <strain evidence="2 3">CBS 123371</strain>
    </source>
</reference>
<dbReference type="Proteomes" id="UP001363622">
    <property type="component" value="Unassembled WGS sequence"/>
</dbReference>
<evidence type="ECO:0000313" key="2">
    <source>
        <dbReference type="EMBL" id="KAK7513810.1"/>
    </source>
</evidence>
<comment type="caution">
    <text evidence="2">The sequence shown here is derived from an EMBL/GenBank/DDBJ whole genome shotgun (WGS) entry which is preliminary data.</text>
</comment>
<gene>
    <name evidence="2" type="ORF">IWZ03DRAFT_241751</name>
</gene>
<accession>A0ABR1KHU4</accession>